<protein>
    <recommendedName>
        <fullName evidence="11 12">ATP synthase subunit a</fullName>
    </recommendedName>
    <alternativeName>
        <fullName evidence="11">ATP synthase F0 sector subunit a</fullName>
    </alternativeName>
    <alternativeName>
        <fullName evidence="11">F-ATPase subunit 6</fullName>
    </alternativeName>
</protein>
<name>E8WVN4_GRATM</name>
<dbReference type="CDD" id="cd00310">
    <property type="entry name" value="ATP-synt_Fo_a_6"/>
    <property type="match status" value="1"/>
</dbReference>
<evidence type="ECO:0000256" key="7">
    <source>
        <dbReference type="ARBA" id="ARBA00022989"/>
    </source>
</evidence>
<dbReference type="PANTHER" id="PTHR42823">
    <property type="entry name" value="ATP SYNTHASE SUBUNIT A, CHLOROPLASTIC"/>
    <property type="match status" value="1"/>
</dbReference>
<dbReference type="GO" id="GO:0042777">
    <property type="term" value="P:proton motive force-driven plasma membrane ATP synthesis"/>
    <property type="evidence" value="ECO:0007669"/>
    <property type="project" value="TreeGrafter"/>
</dbReference>
<evidence type="ECO:0000256" key="8">
    <source>
        <dbReference type="ARBA" id="ARBA00023065"/>
    </source>
</evidence>
<feature type="transmembrane region" description="Helical" evidence="11">
    <location>
        <begin position="23"/>
        <end position="44"/>
    </location>
</feature>
<dbReference type="OrthoDB" id="9789241at2"/>
<feature type="transmembrane region" description="Helical" evidence="11">
    <location>
        <begin position="107"/>
        <end position="127"/>
    </location>
</feature>
<keyword evidence="7 11" id="KW-1133">Transmembrane helix</keyword>
<comment type="similarity">
    <text evidence="2 11 12">Belongs to the ATPase A chain family.</text>
</comment>
<dbReference type="PaxDb" id="1198114-AciX9_2533"/>
<dbReference type="InterPro" id="IPR045082">
    <property type="entry name" value="ATP_syn_F0_a_bact/chloroplast"/>
</dbReference>
<evidence type="ECO:0000256" key="10">
    <source>
        <dbReference type="ARBA" id="ARBA00023310"/>
    </source>
</evidence>
<dbReference type="NCBIfam" id="TIGR01131">
    <property type="entry name" value="ATP_synt_6_or_A"/>
    <property type="match status" value="1"/>
</dbReference>
<dbReference type="PANTHER" id="PTHR42823:SF3">
    <property type="entry name" value="ATP SYNTHASE SUBUNIT A, CHLOROPLASTIC"/>
    <property type="match status" value="1"/>
</dbReference>
<proteinExistence type="inferred from homology"/>
<evidence type="ECO:0000256" key="2">
    <source>
        <dbReference type="ARBA" id="ARBA00006810"/>
    </source>
</evidence>
<dbReference type="RefSeq" id="WP_013580878.1">
    <property type="nucleotide sequence ID" value="NC_015064.1"/>
</dbReference>
<comment type="subunit">
    <text evidence="11">F-type ATPases have 2 components, CF(1) - the catalytic core - and CF(0) - the membrane proton channel. CF(1) has five subunits: alpha(3), beta(3), gamma(1), delta(1), epsilon(1). CF(0) has three main subunits: a(1), b(2) and c(9-12). The alpha and beta chains form an alternating ring which encloses part of the gamma chain. CF(1) is attached to CF(0) by a central stalk formed by the gamma and epsilon chains, while a peripheral stalk is formed by the delta and b chains.</text>
</comment>
<evidence type="ECO:0000256" key="6">
    <source>
        <dbReference type="ARBA" id="ARBA00022781"/>
    </source>
</evidence>
<keyword evidence="11" id="KW-1003">Cell membrane</keyword>
<keyword evidence="9 11" id="KW-0472">Membrane</keyword>
<dbReference type="STRING" id="1198114.AciX9_2533"/>
<accession>E8WVN4</accession>
<dbReference type="HAMAP" id="MF_01393">
    <property type="entry name" value="ATP_synth_a_bact"/>
    <property type="match status" value="1"/>
</dbReference>
<evidence type="ECO:0000256" key="12">
    <source>
        <dbReference type="RuleBase" id="RU000483"/>
    </source>
</evidence>
<dbReference type="Gene3D" id="1.20.120.220">
    <property type="entry name" value="ATP synthase, F0 complex, subunit A"/>
    <property type="match status" value="1"/>
</dbReference>
<dbReference type="PRINTS" id="PR00123">
    <property type="entry name" value="ATPASEA"/>
</dbReference>
<keyword evidence="10 11" id="KW-0066">ATP synthesis</keyword>
<dbReference type="PROSITE" id="PS00449">
    <property type="entry name" value="ATPASE_A"/>
    <property type="match status" value="1"/>
</dbReference>
<dbReference type="GO" id="GO:0005886">
    <property type="term" value="C:plasma membrane"/>
    <property type="evidence" value="ECO:0007669"/>
    <property type="project" value="UniProtKB-SubCell"/>
</dbReference>
<organism evidence="14">
    <name type="scientific">Granulicella tundricola (strain ATCC BAA-1859 / DSM 23138 / MP5ACTX9)</name>
    <dbReference type="NCBI Taxonomy" id="1198114"/>
    <lineage>
        <taxon>Bacteria</taxon>
        <taxon>Pseudomonadati</taxon>
        <taxon>Acidobacteriota</taxon>
        <taxon>Terriglobia</taxon>
        <taxon>Terriglobales</taxon>
        <taxon>Acidobacteriaceae</taxon>
        <taxon>Granulicella</taxon>
    </lineage>
</organism>
<evidence type="ECO:0000256" key="5">
    <source>
        <dbReference type="ARBA" id="ARBA00022692"/>
    </source>
</evidence>
<keyword evidence="3 11" id="KW-0813">Transport</keyword>
<dbReference type="NCBIfam" id="NF004481">
    <property type="entry name" value="PRK05815.2-3"/>
    <property type="match status" value="1"/>
</dbReference>
<dbReference type="GO" id="GO:0045259">
    <property type="term" value="C:proton-transporting ATP synthase complex"/>
    <property type="evidence" value="ECO:0007669"/>
    <property type="project" value="UniProtKB-KW"/>
</dbReference>
<evidence type="ECO:0000256" key="9">
    <source>
        <dbReference type="ARBA" id="ARBA00023136"/>
    </source>
</evidence>
<dbReference type="Pfam" id="PF00119">
    <property type="entry name" value="ATP-synt_A"/>
    <property type="match status" value="1"/>
</dbReference>
<keyword evidence="14" id="KW-1185">Reference proteome</keyword>
<dbReference type="EMBL" id="CP002480">
    <property type="protein sequence ID" value="ADW69563.1"/>
    <property type="molecule type" value="Genomic_DNA"/>
</dbReference>
<evidence type="ECO:0000256" key="4">
    <source>
        <dbReference type="ARBA" id="ARBA00022547"/>
    </source>
</evidence>
<dbReference type="InterPro" id="IPR017692">
    <property type="entry name" value="Alt_ATP_synth_F0_Asu"/>
</dbReference>
<dbReference type="InterPro" id="IPR035908">
    <property type="entry name" value="F0_ATP_A_sf"/>
</dbReference>
<comment type="function">
    <text evidence="11 12">Key component of the proton channel; it plays a direct role in the translocation of protons across the membrane.</text>
</comment>
<dbReference type="GO" id="GO:0046933">
    <property type="term" value="F:proton-transporting ATP synthase activity, rotational mechanism"/>
    <property type="evidence" value="ECO:0007669"/>
    <property type="project" value="UniProtKB-UniRule"/>
</dbReference>
<dbReference type="HOGENOM" id="CLU_041018_2_5_0"/>
<keyword evidence="6 11" id="KW-0375">Hydrogen ion transport</keyword>
<feature type="transmembrane region" description="Helical" evidence="11">
    <location>
        <begin position="78"/>
        <end position="101"/>
    </location>
</feature>
<keyword evidence="4 11" id="KW-0138">CF(0)</keyword>
<reference evidence="14" key="1">
    <citation type="submission" date="2011-01" db="EMBL/GenBank/DDBJ databases">
        <title>Complete sequence of chromosome of Acidobacterium sp. MP5ACTX9.</title>
        <authorList>
            <consortium name="US DOE Joint Genome Institute"/>
            <person name="Lucas S."/>
            <person name="Copeland A."/>
            <person name="Lapidus A."/>
            <person name="Cheng J.-F."/>
            <person name="Goodwin L."/>
            <person name="Pitluck S."/>
            <person name="Teshima H."/>
            <person name="Detter J.C."/>
            <person name="Han C."/>
            <person name="Tapia R."/>
            <person name="Land M."/>
            <person name="Hauser L."/>
            <person name="Kyrpides N."/>
            <person name="Ivanova N."/>
            <person name="Ovchinnikova G."/>
            <person name="Pagani I."/>
            <person name="Rawat S.R."/>
            <person name="Mannisto M."/>
            <person name="Haggblom M.M."/>
            <person name="Woyke T."/>
        </authorList>
    </citation>
    <scope>NUCLEOTIDE SEQUENCE [LARGE SCALE GENOMIC DNA]</scope>
    <source>
        <strain evidence="14">MP5ACTX9</strain>
    </source>
</reference>
<feature type="transmembrane region" description="Helical" evidence="11">
    <location>
        <begin position="165"/>
        <end position="187"/>
    </location>
</feature>
<evidence type="ECO:0000313" key="14">
    <source>
        <dbReference type="Proteomes" id="UP000000343"/>
    </source>
</evidence>
<evidence type="ECO:0000256" key="11">
    <source>
        <dbReference type="HAMAP-Rule" id="MF_01393"/>
    </source>
</evidence>
<dbReference type="AlphaFoldDB" id="E8WVN4"/>
<comment type="subcellular location">
    <subcellularLocation>
        <location evidence="11">Cell inner membrane</location>
        <topology evidence="11">Multi-pass membrane protein</topology>
    </subcellularLocation>
    <subcellularLocation>
        <location evidence="12">Cell membrane</location>
        <topology evidence="12">Multi-pass membrane protein</topology>
    </subcellularLocation>
    <subcellularLocation>
        <location evidence="1">Membrane</location>
        <topology evidence="1">Multi-pass membrane protein</topology>
    </subcellularLocation>
</comment>
<dbReference type="Proteomes" id="UP000000343">
    <property type="component" value="Chromosome"/>
</dbReference>
<dbReference type="InterPro" id="IPR023011">
    <property type="entry name" value="ATP_synth_F0_asu_AS"/>
</dbReference>
<dbReference type="KEGG" id="acm:AciX9_2533"/>
<dbReference type="NCBIfam" id="TIGR03306">
    <property type="entry name" value="altF1_A"/>
    <property type="match status" value="1"/>
</dbReference>
<evidence type="ECO:0000256" key="1">
    <source>
        <dbReference type="ARBA" id="ARBA00004141"/>
    </source>
</evidence>
<evidence type="ECO:0000313" key="13">
    <source>
        <dbReference type="EMBL" id="ADW69563.1"/>
    </source>
</evidence>
<feature type="transmembrane region" description="Helical" evidence="11">
    <location>
        <begin position="193"/>
        <end position="216"/>
    </location>
</feature>
<keyword evidence="5 11" id="KW-0812">Transmembrane</keyword>
<keyword evidence="8 11" id="KW-0406">Ion transport</keyword>
<evidence type="ECO:0000256" key="3">
    <source>
        <dbReference type="ARBA" id="ARBA00022448"/>
    </source>
</evidence>
<dbReference type="SUPFAM" id="SSF81336">
    <property type="entry name" value="F1F0 ATP synthase subunit A"/>
    <property type="match status" value="1"/>
</dbReference>
<sequence length="238" mass="25906">MNLTSDQVIFWQHGFFKLNETILTTWAMMLLMAFGAMLITRHLATEGKISRWQGALEIIITTLESQIKEVGLPDARKYLAFLGTLFVFVATCALCVILPGYKPPTGSLSTTAALALCVFLAVPLYGIREQGLGGYLKTYTQPTIIMLPFNIISELSRTLALAVRLFGNMMSGVMIVGILLTITPFIFPIVMTALGLLTGMVQAYIFTILAGVYIAAATLVPRRQNVAVAAPKALPKQS</sequence>
<gene>
    <name evidence="11" type="primary">atpB</name>
    <name evidence="13" type="ordered locus">AciX9_2533</name>
</gene>
<keyword evidence="11" id="KW-0997">Cell inner membrane</keyword>
<dbReference type="InterPro" id="IPR000568">
    <property type="entry name" value="ATP_synth_F0_asu"/>
</dbReference>
<dbReference type="eggNOG" id="COG0356">
    <property type="taxonomic scope" value="Bacteria"/>
</dbReference>